<evidence type="ECO:0000256" key="3">
    <source>
        <dbReference type="ARBA" id="ARBA00022692"/>
    </source>
</evidence>
<dbReference type="PANTHER" id="PTHR42770">
    <property type="entry name" value="AMINO ACID TRANSPORTER-RELATED"/>
    <property type="match status" value="1"/>
</dbReference>
<keyword evidence="4 6" id="KW-1133">Transmembrane helix</keyword>
<dbReference type="PANTHER" id="PTHR42770:SF7">
    <property type="entry name" value="MEMBRANE PROTEIN"/>
    <property type="match status" value="1"/>
</dbReference>
<keyword evidence="2" id="KW-1003">Cell membrane</keyword>
<feature type="transmembrane region" description="Helical" evidence="6">
    <location>
        <begin position="18"/>
        <end position="41"/>
    </location>
</feature>
<comment type="subcellular location">
    <subcellularLocation>
        <location evidence="1">Cell membrane</location>
        <topology evidence="1">Multi-pass membrane protein</topology>
    </subcellularLocation>
</comment>
<dbReference type="GO" id="GO:0005886">
    <property type="term" value="C:plasma membrane"/>
    <property type="evidence" value="ECO:0007669"/>
    <property type="project" value="UniProtKB-SubCell"/>
</dbReference>
<dbReference type="AlphaFoldDB" id="A0A9D8KDE1"/>
<evidence type="ECO:0000256" key="5">
    <source>
        <dbReference type="ARBA" id="ARBA00023136"/>
    </source>
</evidence>
<dbReference type="Gene3D" id="1.20.1740.10">
    <property type="entry name" value="Amino acid/polyamine transporter I"/>
    <property type="match status" value="1"/>
</dbReference>
<feature type="transmembrane region" description="Helical" evidence="6">
    <location>
        <begin position="88"/>
        <end position="114"/>
    </location>
</feature>
<evidence type="ECO:0000256" key="2">
    <source>
        <dbReference type="ARBA" id="ARBA00022475"/>
    </source>
</evidence>
<dbReference type="PIRSF" id="PIRSF006060">
    <property type="entry name" value="AA_transporter"/>
    <property type="match status" value="1"/>
</dbReference>
<dbReference type="Proteomes" id="UP000809273">
    <property type="component" value="Unassembled WGS sequence"/>
</dbReference>
<dbReference type="Pfam" id="PF13520">
    <property type="entry name" value="AA_permease_2"/>
    <property type="match status" value="1"/>
</dbReference>
<reference evidence="7" key="2">
    <citation type="submission" date="2021-01" db="EMBL/GenBank/DDBJ databases">
        <authorList>
            <person name="Hahn C.R."/>
            <person name="Youssef N.H."/>
            <person name="Elshahed M."/>
        </authorList>
    </citation>
    <scope>NUCLEOTIDE SEQUENCE</scope>
    <source>
        <strain evidence="7">Zod_Metabat.24</strain>
    </source>
</reference>
<evidence type="ECO:0000256" key="6">
    <source>
        <dbReference type="SAM" id="Phobius"/>
    </source>
</evidence>
<accession>A0A9D8KDE1</accession>
<dbReference type="InterPro" id="IPR002293">
    <property type="entry name" value="AA/rel_permease1"/>
</dbReference>
<proteinExistence type="predicted"/>
<feature type="transmembrane region" description="Helical" evidence="6">
    <location>
        <begin position="147"/>
        <end position="166"/>
    </location>
</feature>
<keyword evidence="5 6" id="KW-0472">Membrane</keyword>
<keyword evidence="3 6" id="KW-0812">Transmembrane</keyword>
<evidence type="ECO:0000256" key="1">
    <source>
        <dbReference type="ARBA" id="ARBA00004651"/>
    </source>
</evidence>
<name>A0A9D8KDE1_9DELT</name>
<reference evidence="7" key="1">
    <citation type="journal article" date="2021" name="Environ. Microbiol.">
        <title>Genomic characterization of three novel Desulfobacterota classes expand the metabolic and phylogenetic diversity of the phylum.</title>
        <authorList>
            <person name="Murphy C.L."/>
            <person name="Biggerstaff J."/>
            <person name="Eichhorn A."/>
            <person name="Ewing E."/>
            <person name="Shahan R."/>
            <person name="Soriano D."/>
            <person name="Stewart S."/>
            <person name="VanMol K."/>
            <person name="Walker R."/>
            <person name="Walters P."/>
            <person name="Elshahed M.S."/>
            <person name="Youssef N.H."/>
        </authorList>
    </citation>
    <scope>NUCLEOTIDE SEQUENCE</scope>
    <source>
        <strain evidence="7">Zod_Metabat.24</strain>
    </source>
</reference>
<evidence type="ECO:0000256" key="4">
    <source>
        <dbReference type="ARBA" id="ARBA00022989"/>
    </source>
</evidence>
<feature type="transmembrane region" description="Helical" evidence="6">
    <location>
        <begin position="319"/>
        <end position="337"/>
    </location>
</feature>
<dbReference type="InterPro" id="IPR050367">
    <property type="entry name" value="APC_superfamily"/>
</dbReference>
<comment type="caution">
    <text evidence="7">The sequence shown here is derived from an EMBL/GenBank/DDBJ whole genome shotgun (WGS) entry which is preliminary data.</text>
</comment>
<evidence type="ECO:0000313" key="8">
    <source>
        <dbReference type="Proteomes" id="UP000809273"/>
    </source>
</evidence>
<feature type="transmembrane region" description="Helical" evidence="6">
    <location>
        <begin position="269"/>
        <end position="292"/>
    </location>
</feature>
<protein>
    <submittedName>
        <fullName evidence="7">Amino acid permease</fullName>
    </submittedName>
</protein>
<gene>
    <name evidence="7" type="ORF">JW984_03220</name>
</gene>
<dbReference type="GO" id="GO:0022857">
    <property type="term" value="F:transmembrane transporter activity"/>
    <property type="evidence" value="ECO:0007669"/>
    <property type="project" value="InterPro"/>
</dbReference>
<feature type="transmembrane region" description="Helical" evidence="6">
    <location>
        <begin position="186"/>
        <end position="208"/>
    </location>
</feature>
<feature type="transmembrane region" description="Helical" evidence="6">
    <location>
        <begin position="343"/>
        <end position="364"/>
    </location>
</feature>
<sequence length="453" mass="49380">MKEEGALGLKRVLGLKEVVAIGIGQTIGAGVFAMTGIAIGMCGTALPIAYTLAIIPVACLMLPSAFLGATIPTVGGNYTYPSRLFSPLAAFMGVWIFVIGFFFGFIPMLAVTIVEYLRAYFPNLPITSTSIAIITFFYIINIFGIRLAAVIQGIMVLILISALIMYDVVGLPHVSLVNFEVLFPKGSLSLVGASALLIFPYLGANAIIELGGEIKKPERVIPVSFVIILSVVAVIYITMSVVAVGVTGWETCADKTLTESAKAFLTGIPFHYFIICGALLAITTTLNATFMWSPKSLMIVAKDGLLPPLLTRVNKKFGTPHNMLTMIWAFSIIAIICNIDLKSLALCSSIGGLFIYIPVQISALLLKKKRPEEYAKSQLKVPGWILYFAVIFGILLFLAAIASLTKELYEESEILTIFLGVWTVLGFFYFYGMKYWLKRRGVDFKETTKDFAN</sequence>
<feature type="transmembrane region" description="Helical" evidence="6">
    <location>
        <begin position="120"/>
        <end position="140"/>
    </location>
</feature>
<feature type="transmembrane region" description="Helical" evidence="6">
    <location>
        <begin position="384"/>
        <end position="402"/>
    </location>
</feature>
<evidence type="ECO:0000313" key="7">
    <source>
        <dbReference type="EMBL" id="MBN1572190.1"/>
    </source>
</evidence>
<organism evidence="7 8">
    <name type="scientific">Candidatus Zymogenus saltonus</name>
    <dbReference type="NCBI Taxonomy" id="2844893"/>
    <lineage>
        <taxon>Bacteria</taxon>
        <taxon>Deltaproteobacteria</taxon>
        <taxon>Candidatus Zymogenia</taxon>
        <taxon>Candidatus Zymogeniales</taxon>
        <taxon>Candidatus Zymogenaceae</taxon>
        <taxon>Candidatus Zymogenus</taxon>
    </lineage>
</organism>
<feature type="transmembrane region" description="Helical" evidence="6">
    <location>
        <begin position="220"/>
        <end position="249"/>
    </location>
</feature>
<dbReference type="EMBL" id="JAFGIX010000015">
    <property type="protein sequence ID" value="MBN1572190.1"/>
    <property type="molecule type" value="Genomic_DNA"/>
</dbReference>
<feature type="transmembrane region" description="Helical" evidence="6">
    <location>
        <begin position="414"/>
        <end position="431"/>
    </location>
</feature>
<feature type="transmembrane region" description="Helical" evidence="6">
    <location>
        <begin position="47"/>
        <end position="67"/>
    </location>
</feature>